<keyword evidence="2" id="KW-1185">Reference proteome</keyword>
<reference evidence="1 2" key="1">
    <citation type="submission" date="2019-03" db="EMBL/GenBank/DDBJ databases">
        <title>Draft genome sequences of novel Actinobacteria.</title>
        <authorList>
            <person name="Sahin N."/>
            <person name="Ay H."/>
            <person name="Saygin H."/>
        </authorList>
    </citation>
    <scope>NUCLEOTIDE SEQUENCE [LARGE SCALE GENOMIC DNA]</scope>
    <source>
        <strain evidence="1 2">DSM 45347</strain>
    </source>
</reference>
<evidence type="ECO:0000313" key="1">
    <source>
        <dbReference type="EMBL" id="TDC02374.1"/>
    </source>
</evidence>
<evidence type="ECO:0000313" key="2">
    <source>
        <dbReference type="Proteomes" id="UP000295431"/>
    </source>
</evidence>
<feature type="non-terminal residue" evidence="1">
    <location>
        <position position="1"/>
    </location>
</feature>
<name>A0A4R4N3E8_9ACTN</name>
<accession>A0A4R4N3E8</accession>
<protein>
    <submittedName>
        <fullName evidence="1">IS110 family transposase</fullName>
    </submittedName>
</protein>
<sequence>RDHGDRHAAALRNLFNRMLGQLYHCLQTRQLYDPIKAFTPPVTAAA</sequence>
<comment type="caution">
    <text evidence="1">The sequence shown here is derived from an EMBL/GenBank/DDBJ whole genome shotgun (WGS) entry which is preliminary data.</text>
</comment>
<organism evidence="1 2">
    <name type="scientific">Actinomadura bangladeshensis</name>
    <dbReference type="NCBI Taxonomy" id="453573"/>
    <lineage>
        <taxon>Bacteria</taxon>
        <taxon>Bacillati</taxon>
        <taxon>Actinomycetota</taxon>
        <taxon>Actinomycetes</taxon>
        <taxon>Streptosporangiales</taxon>
        <taxon>Thermomonosporaceae</taxon>
        <taxon>Actinomadura</taxon>
    </lineage>
</organism>
<gene>
    <name evidence="1" type="ORF">E1284_39505</name>
</gene>
<proteinExistence type="predicted"/>
<dbReference type="EMBL" id="SMJW01000442">
    <property type="protein sequence ID" value="TDC02374.1"/>
    <property type="molecule type" value="Genomic_DNA"/>
</dbReference>
<dbReference type="Proteomes" id="UP000295431">
    <property type="component" value="Unassembled WGS sequence"/>
</dbReference>
<dbReference type="AlphaFoldDB" id="A0A4R4N3E8"/>